<dbReference type="Proteomes" id="UP000070063">
    <property type="component" value="Unassembled WGS sequence"/>
</dbReference>
<dbReference type="AlphaFoldDB" id="A0ABD4EG19"/>
<organism evidence="2 3">
    <name type="scientific">Staphylococcus lugdunensis</name>
    <dbReference type="NCBI Taxonomy" id="28035"/>
    <lineage>
        <taxon>Bacteria</taxon>
        <taxon>Bacillati</taxon>
        <taxon>Bacillota</taxon>
        <taxon>Bacilli</taxon>
        <taxon>Bacillales</taxon>
        <taxon>Staphylococcaceae</taxon>
        <taxon>Staphylococcus</taxon>
    </lineage>
</organism>
<proteinExistence type="predicted"/>
<reference evidence="2 3" key="1">
    <citation type="submission" date="2016-01" db="EMBL/GenBank/DDBJ databases">
        <authorList>
            <person name="Mitreva M."/>
            <person name="Pepin K.H."/>
            <person name="Mihindukulasuriya K.A."/>
            <person name="Fulton R."/>
            <person name="Fronick C."/>
            <person name="O'Laughlin M."/>
            <person name="Miner T."/>
            <person name="Herter B."/>
            <person name="Rosa B.A."/>
            <person name="Cordes M."/>
            <person name="Tomlinson C."/>
            <person name="Wollam A."/>
            <person name="Palsikar V.B."/>
            <person name="Mardis E.R."/>
            <person name="Wilson R.K."/>
        </authorList>
    </citation>
    <scope>NUCLEOTIDE SEQUENCE [LARGE SCALE GENOMIC DNA]</scope>
    <source>
        <strain evidence="2 3">MJR7738</strain>
    </source>
</reference>
<gene>
    <name evidence="2" type="ORF">HMPREF3225_00989</name>
</gene>
<protein>
    <submittedName>
        <fullName evidence="2">Uncharacterized protein</fullName>
    </submittedName>
</protein>
<sequence length="92" mass="11062">MSNKHNTDKVKNYLLTETELSSEERQKLLSTVEKQIEQNSIEQRNNELREHSQRRKAMREMAENNRVINNNKNKMRDGESLMDYANRNRIIK</sequence>
<dbReference type="EMBL" id="LRQI01000036">
    <property type="protein sequence ID" value="KXA38884.1"/>
    <property type="molecule type" value="Genomic_DNA"/>
</dbReference>
<evidence type="ECO:0000313" key="3">
    <source>
        <dbReference type="Proteomes" id="UP000070063"/>
    </source>
</evidence>
<dbReference type="RefSeq" id="WP_225307940.1">
    <property type="nucleotide sequence ID" value="NZ_CP041726.1"/>
</dbReference>
<evidence type="ECO:0000313" key="2">
    <source>
        <dbReference type="EMBL" id="KXA38884.1"/>
    </source>
</evidence>
<comment type="caution">
    <text evidence="2">The sequence shown here is derived from an EMBL/GenBank/DDBJ whole genome shotgun (WGS) entry which is preliminary data.</text>
</comment>
<evidence type="ECO:0000256" key="1">
    <source>
        <dbReference type="SAM" id="MobiDB-lite"/>
    </source>
</evidence>
<accession>A0ABD4EG19</accession>
<feature type="region of interest" description="Disordered" evidence="1">
    <location>
        <begin position="62"/>
        <end position="92"/>
    </location>
</feature>
<name>A0ABD4EG19_STALU</name>